<dbReference type="HOGENOM" id="CLU_022986_1_1_11"/>
<dbReference type="PANTHER" id="PTHR43679:SF2">
    <property type="entry name" value="OCTANOYL-[GCVH]:PROTEIN N-OCTANOYLTRANSFERASE"/>
    <property type="match status" value="1"/>
</dbReference>
<dbReference type="KEGG" id="afo:Afer_1056"/>
<proteinExistence type="predicted"/>
<dbReference type="Gene3D" id="3.30.930.10">
    <property type="entry name" value="Bira Bifunctional Protein, Domain 2"/>
    <property type="match status" value="1"/>
</dbReference>
<dbReference type="InterPro" id="IPR004143">
    <property type="entry name" value="BPL_LPL_catalytic"/>
</dbReference>
<evidence type="ECO:0000259" key="1">
    <source>
        <dbReference type="PROSITE" id="PS51733"/>
    </source>
</evidence>
<keyword evidence="3" id="KW-1185">Reference proteome</keyword>
<dbReference type="AlphaFoldDB" id="C7LZ33"/>
<gene>
    <name evidence="2" type="ordered locus">Afer_1056</name>
</gene>
<name>C7LZ33_ACIFD</name>
<dbReference type="PROSITE" id="PS51733">
    <property type="entry name" value="BPL_LPL_CATALYTIC"/>
    <property type="match status" value="1"/>
</dbReference>
<evidence type="ECO:0000313" key="3">
    <source>
        <dbReference type="Proteomes" id="UP000000771"/>
    </source>
</evidence>
<keyword evidence="2" id="KW-0436">Ligase</keyword>
<dbReference type="InterPro" id="IPR050664">
    <property type="entry name" value="Octanoyltrans_LipM/LipL"/>
</dbReference>
<protein>
    <submittedName>
        <fullName evidence="2">Biotin/lipoate A/B protein ligase</fullName>
    </submittedName>
</protein>
<dbReference type="Pfam" id="PF21948">
    <property type="entry name" value="LplA-B_cat"/>
    <property type="match status" value="1"/>
</dbReference>
<dbReference type="GO" id="GO:0016874">
    <property type="term" value="F:ligase activity"/>
    <property type="evidence" value="ECO:0007669"/>
    <property type="project" value="UniProtKB-KW"/>
</dbReference>
<reference evidence="2 3" key="1">
    <citation type="journal article" date="2009" name="Stand. Genomic Sci.">
        <title>Complete genome sequence of Acidimicrobium ferrooxidans type strain (ICP).</title>
        <authorList>
            <person name="Clum A."/>
            <person name="Nolan M."/>
            <person name="Lang E."/>
            <person name="Glavina Del Rio T."/>
            <person name="Tice H."/>
            <person name="Copeland A."/>
            <person name="Cheng J.F."/>
            <person name="Lucas S."/>
            <person name="Chen F."/>
            <person name="Bruce D."/>
            <person name="Goodwin L."/>
            <person name="Pitluck S."/>
            <person name="Ivanova N."/>
            <person name="Mavrommatis K."/>
            <person name="Mikhailova N."/>
            <person name="Pati A."/>
            <person name="Chen A."/>
            <person name="Palaniappan K."/>
            <person name="Goker M."/>
            <person name="Spring S."/>
            <person name="Land M."/>
            <person name="Hauser L."/>
            <person name="Chang Y.J."/>
            <person name="Jeffries C.C."/>
            <person name="Chain P."/>
            <person name="Bristow J."/>
            <person name="Eisen J.A."/>
            <person name="Markowitz V."/>
            <person name="Hugenholtz P."/>
            <person name="Kyrpides N.C."/>
            <person name="Klenk H.P."/>
            <person name="Lapidus A."/>
        </authorList>
    </citation>
    <scope>NUCLEOTIDE SEQUENCE [LARGE SCALE GENOMIC DNA]</scope>
    <source>
        <strain evidence="3">DSM 10331 / JCM 15462 / NBRC 103882 / ICP</strain>
    </source>
</reference>
<feature type="domain" description="BPL/LPL catalytic" evidence="1">
    <location>
        <begin position="47"/>
        <end position="235"/>
    </location>
</feature>
<dbReference type="InterPro" id="IPR045864">
    <property type="entry name" value="aa-tRNA-synth_II/BPL/LPL"/>
</dbReference>
<dbReference type="STRING" id="525909.Afer_1056"/>
<dbReference type="Proteomes" id="UP000000771">
    <property type="component" value="Chromosome"/>
</dbReference>
<dbReference type="EMBL" id="CP001631">
    <property type="protein sequence ID" value="ACU53991.1"/>
    <property type="molecule type" value="Genomic_DNA"/>
</dbReference>
<accession>C7LZ33</accession>
<dbReference type="SUPFAM" id="SSF55681">
    <property type="entry name" value="Class II aaRS and biotin synthetases"/>
    <property type="match status" value="1"/>
</dbReference>
<dbReference type="eggNOG" id="COG0095">
    <property type="taxonomic scope" value="Bacteria"/>
</dbReference>
<organism evidence="2 3">
    <name type="scientific">Acidimicrobium ferrooxidans (strain DSM 10331 / JCM 15462 / NBRC 103882 / ICP)</name>
    <dbReference type="NCBI Taxonomy" id="525909"/>
    <lineage>
        <taxon>Bacteria</taxon>
        <taxon>Bacillati</taxon>
        <taxon>Actinomycetota</taxon>
        <taxon>Acidimicrobiia</taxon>
        <taxon>Acidimicrobiales</taxon>
        <taxon>Acidimicrobiaceae</taxon>
        <taxon>Acidimicrobium</taxon>
    </lineage>
</organism>
<sequence>MSDGVRRPVADGSRTRAFVRRSCLDVLDLGDLEPVDSHAIWHAFAHRCERPTLLVARPRSAYVSLGYHRHREELDWGEIQARRVPVVRRRVGGGPVWLDQRQRFFQVILPRDHVVAAVRGPKFAAWILERVARSWRRLGLETVLDGHGEISCQGRKVCGHGSGEIAASLVVVGNLLEAFDPEAAAGILSLSRIAREEAVAAMRRHVGPSRALVVDPEDFVASLVQELAEILGDPRPGILELDQDLIARYRSLVDEDNDGWVRGAPNSARRSVKIRAGVWLHDLEHEGRRCVLLVEEGRLTRLRHEEGSAVTDPALLRRRIERDRSLAMLLASVGASLGDEDDRTYRRGGVDDVTRLPRL</sequence>
<dbReference type="PANTHER" id="PTHR43679">
    <property type="entry name" value="OCTANOYLTRANSFERASE LIPM-RELATED"/>
    <property type="match status" value="1"/>
</dbReference>
<evidence type="ECO:0000313" key="2">
    <source>
        <dbReference type="EMBL" id="ACU53991.1"/>
    </source>
</evidence>